<gene>
    <name evidence="1" type="ORF">CPELLU_LOCUS18354</name>
</gene>
<reference evidence="1" key="1">
    <citation type="submission" date="2021-06" db="EMBL/GenBank/DDBJ databases">
        <authorList>
            <person name="Kallberg Y."/>
            <person name="Tangrot J."/>
            <person name="Rosling A."/>
        </authorList>
    </citation>
    <scope>NUCLEOTIDE SEQUENCE</scope>
    <source>
        <strain evidence="1">FL966</strain>
    </source>
</reference>
<dbReference type="EMBL" id="CAJVQA010036135">
    <property type="protein sequence ID" value="CAG8808082.1"/>
    <property type="molecule type" value="Genomic_DNA"/>
</dbReference>
<protein>
    <submittedName>
        <fullName evidence="1">17617_t:CDS:1</fullName>
    </submittedName>
</protein>
<evidence type="ECO:0000313" key="2">
    <source>
        <dbReference type="Proteomes" id="UP000789759"/>
    </source>
</evidence>
<evidence type="ECO:0000313" key="1">
    <source>
        <dbReference type="EMBL" id="CAG8808082.1"/>
    </source>
</evidence>
<name>A0A9N9PC34_9GLOM</name>
<comment type="caution">
    <text evidence="1">The sequence shown here is derived from an EMBL/GenBank/DDBJ whole genome shotgun (WGS) entry which is preliminary data.</text>
</comment>
<dbReference type="Proteomes" id="UP000789759">
    <property type="component" value="Unassembled WGS sequence"/>
</dbReference>
<sequence>MKITIDDLKDVEKLTETCILSTCVLEPSLEIEPIDRIKPINVGTHFSPNKGVACLFAYDSNGGSFIDSNTLQRFALHFCVVDLDLTYDVYRDKCLNFGQAGINWRESNVNRKLSYG</sequence>
<proteinExistence type="predicted"/>
<keyword evidence="2" id="KW-1185">Reference proteome</keyword>
<feature type="non-terminal residue" evidence="1">
    <location>
        <position position="116"/>
    </location>
</feature>
<organism evidence="1 2">
    <name type="scientific">Cetraspora pellucida</name>
    <dbReference type="NCBI Taxonomy" id="1433469"/>
    <lineage>
        <taxon>Eukaryota</taxon>
        <taxon>Fungi</taxon>
        <taxon>Fungi incertae sedis</taxon>
        <taxon>Mucoromycota</taxon>
        <taxon>Glomeromycotina</taxon>
        <taxon>Glomeromycetes</taxon>
        <taxon>Diversisporales</taxon>
        <taxon>Gigasporaceae</taxon>
        <taxon>Cetraspora</taxon>
    </lineage>
</organism>
<accession>A0A9N9PC34</accession>
<dbReference type="AlphaFoldDB" id="A0A9N9PC34"/>